<dbReference type="Pfam" id="PF01546">
    <property type="entry name" value="Peptidase_M20"/>
    <property type="match status" value="1"/>
</dbReference>
<dbReference type="InterPro" id="IPR036264">
    <property type="entry name" value="Bact_exopeptidase_dim_dom"/>
</dbReference>
<dbReference type="PANTHER" id="PTHR43808:SF8">
    <property type="entry name" value="PEPTIDASE M20 DIMERISATION DOMAIN-CONTAINING PROTEIN"/>
    <property type="match status" value="1"/>
</dbReference>
<sequence length="431" mass="46941">MEFAEDVITICQDLIRIDTTNFGDNKARGEREAAEYCQAKLAEVDVESTIYESEPGRASLIARIPGADRSLPALILHGHLDVVPAIAEDWSVDPFGGVIKDGMLWGRGAVDMKHMDAMILAGVRRMMRSGVQPKRDLIIAFFADEEAGGTYGAQWLVSNHAEVFEGAGEAISEVGGFSTFINGKRVYLLQTAEKGMQWVELNARGTAGHGSQINTDNPVTTLASAISRIGEHEWPYEYTKTTRALLESVAELTGQEFDEQHPEPLLEALGHTANFVTATLKNTSNPTVLDAGYKMNVIPTAAKALVDIRVLPDNEDHVNEILADLAGEQVAIKHLHTGPALEVPFSGDLVEAMIHHLQQHDPEAVVFPYMLSGGTDNKALARLGITGYGFTPLQLPEGFDFTAMFHGVDERIPLDSLVFGAEVLYDLAISY</sequence>
<dbReference type="NCBIfam" id="NF005913">
    <property type="entry name" value="PRK07906.1"/>
    <property type="match status" value="1"/>
</dbReference>
<evidence type="ECO:0000256" key="3">
    <source>
        <dbReference type="ARBA" id="ARBA00022723"/>
    </source>
</evidence>
<evidence type="ECO:0000313" key="7">
    <source>
        <dbReference type="EMBL" id="MFC0580992.1"/>
    </source>
</evidence>
<evidence type="ECO:0000256" key="4">
    <source>
        <dbReference type="ARBA" id="ARBA00022801"/>
    </source>
</evidence>
<dbReference type="Gene3D" id="3.40.630.10">
    <property type="entry name" value="Zn peptidases"/>
    <property type="match status" value="1"/>
</dbReference>
<dbReference type="EMBL" id="JBHLUB010000001">
    <property type="protein sequence ID" value="MFC0580992.1"/>
    <property type="molecule type" value="Genomic_DNA"/>
</dbReference>
<dbReference type="SUPFAM" id="SSF53187">
    <property type="entry name" value="Zn-dependent exopeptidases"/>
    <property type="match status" value="1"/>
</dbReference>
<protein>
    <submittedName>
        <fullName evidence="7">M20/M25/M40 family metallo-hydrolase</fullName>
    </submittedName>
</protein>
<dbReference type="InterPro" id="IPR050072">
    <property type="entry name" value="Peptidase_M20A"/>
</dbReference>
<evidence type="ECO:0000259" key="6">
    <source>
        <dbReference type="Pfam" id="PF07687"/>
    </source>
</evidence>
<keyword evidence="8" id="KW-1185">Reference proteome</keyword>
<keyword evidence="5" id="KW-0862">Zinc</keyword>
<proteinExistence type="inferred from homology"/>
<dbReference type="InterPro" id="IPR002933">
    <property type="entry name" value="Peptidase_M20"/>
</dbReference>
<dbReference type="Pfam" id="PF07687">
    <property type="entry name" value="M20_dimer"/>
    <property type="match status" value="1"/>
</dbReference>
<evidence type="ECO:0000256" key="2">
    <source>
        <dbReference type="ARBA" id="ARBA00006247"/>
    </source>
</evidence>
<dbReference type="PANTHER" id="PTHR43808">
    <property type="entry name" value="ACETYLORNITHINE DEACETYLASE"/>
    <property type="match status" value="1"/>
</dbReference>
<keyword evidence="3" id="KW-0479">Metal-binding</keyword>
<gene>
    <name evidence="7" type="ORF">ACFFFR_01135</name>
</gene>
<dbReference type="RefSeq" id="WP_377457467.1">
    <property type="nucleotide sequence ID" value="NZ_JBHLUB010000001.1"/>
</dbReference>
<keyword evidence="4" id="KW-0378">Hydrolase</keyword>
<feature type="domain" description="Peptidase M20 dimerisation" evidence="6">
    <location>
        <begin position="191"/>
        <end position="323"/>
    </location>
</feature>
<evidence type="ECO:0000256" key="5">
    <source>
        <dbReference type="ARBA" id="ARBA00022833"/>
    </source>
</evidence>
<evidence type="ECO:0000256" key="1">
    <source>
        <dbReference type="ARBA" id="ARBA00001947"/>
    </source>
</evidence>
<accession>A0ABV6P790</accession>
<reference evidence="7 8" key="1">
    <citation type="submission" date="2024-09" db="EMBL/GenBank/DDBJ databases">
        <authorList>
            <person name="Sun Q."/>
            <person name="Mori K."/>
        </authorList>
    </citation>
    <scope>NUCLEOTIDE SEQUENCE [LARGE SCALE GENOMIC DNA]</scope>
    <source>
        <strain evidence="7 8">NCAIM B.02604</strain>
    </source>
</reference>
<dbReference type="InterPro" id="IPR011650">
    <property type="entry name" value="Peptidase_M20_dimer"/>
</dbReference>
<dbReference type="Proteomes" id="UP001589862">
    <property type="component" value="Unassembled WGS sequence"/>
</dbReference>
<name>A0ABV6P790_9MICC</name>
<dbReference type="PIRSF" id="PIRSF036696">
    <property type="entry name" value="ACY-1"/>
    <property type="match status" value="1"/>
</dbReference>
<organism evidence="7 8">
    <name type="scientific">Micrococcoides hystricis</name>
    <dbReference type="NCBI Taxonomy" id="1572761"/>
    <lineage>
        <taxon>Bacteria</taxon>
        <taxon>Bacillati</taxon>
        <taxon>Actinomycetota</taxon>
        <taxon>Actinomycetes</taxon>
        <taxon>Micrococcales</taxon>
        <taxon>Micrococcaceae</taxon>
        <taxon>Micrococcoides</taxon>
    </lineage>
</organism>
<dbReference type="Gene3D" id="1.10.150.900">
    <property type="match status" value="1"/>
</dbReference>
<dbReference type="Gene3D" id="3.30.70.360">
    <property type="match status" value="1"/>
</dbReference>
<evidence type="ECO:0000313" key="8">
    <source>
        <dbReference type="Proteomes" id="UP001589862"/>
    </source>
</evidence>
<dbReference type="SUPFAM" id="SSF55031">
    <property type="entry name" value="Bacterial exopeptidase dimerisation domain"/>
    <property type="match status" value="1"/>
</dbReference>
<comment type="similarity">
    <text evidence="2">Belongs to the peptidase M20A family.</text>
</comment>
<comment type="cofactor">
    <cofactor evidence="1">
        <name>Zn(2+)</name>
        <dbReference type="ChEBI" id="CHEBI:29105"/>
    </cofactor>
</comment>
<comment type="caution">
    <text evidence="7">The sequence shown here is derived from an EMBL/GenBank/DDBJ whole genome shotgun (WGS) entry which is preliminary data.</text>
</comment>